<dbReference type="AlphaFoldDB" id="A0A9J6C1T5"/>
<comment type="subcellular location">
    <subcellularLocation>
        <location evidence="1 6">Nucleus</location>
    </subcellularLocation>
</comment>
<dbReference type="GO" id="GO:0003713">
    <property type="term" value="F:transcription coactivator activity"/>
    <property type="evidence" value="ECO:0007669"/>
    <property type="project" value="TreeGrafter"/>
</dbReference>
<proteinExistence type="inferred from homology"/>
<evidence type="ECO:0000256" key="2">
    <source>
        <dbReference type="ARBA" id="ARBA00010743"/>
    </source>
</evidence>
<reference evidence="7" key="1">
    <citation type="submission" date="2021-03" db="EMBL/GenBank/DDBJ databases">
        <title>Chromosome level genome of the anhydrobiotic midge Polypedilum vanderplanki.</title>
        <authorList>
            <person name="Yoshida Y."/>
            <person name="Kikawada T."/>
            <person name="Gusev O."/>
        </authorList>
    </citation>
    <scope>NUCLEOTIDE SEQUENCE</scope>
    <source>
        <strain evidence="7">NIAS01</strain>
        <tissue evidence="7">Whole body or cell culture</tissue>
    </source>
</reference>
<comment type="subunit">
    <text evidence="6">Component of the Mediator complex.</text>
</comment>
<evidence type="ECO:0000313" key="7">
    <source>
        <dbReference type="EMBL" id="KAG5675999.1"/>
    </source>
</evidence>
<comment type="caution">
    <text evidence="7">The sequence shown here is derived from an EMBL/GenBank/DDBJ whole genome shotgun (WGS) entry which is preliminary data.</text>
</comment>
<comment type="similarity">
    <text evidence="2 6">Belongs to the Mediator complex subunit 20 family.</text>
</comment>
<evidence type="ECO:0000256" key="5">
    <source>
        <dbReference type="ARBA" id="ARBA00031954"/>
    </source>
</evidence>
<keyword evidence="6" id="KW-0805">Transcription regulation</keyword>
<comment type="function">
    <text evidence="6">Component of the Mediator complex, a coactivator involved in the regulated transcription of nearly all RNA polymerase II-dependent genes. Mediator functions as a bridge to convey information from gene-specific regulatory proteins to the basal RNA polymerase II transcription machinery. Mediator is recruited to promoters by direct interactions with regulatory proteins and serves as a scaffold for the assembly of a functional preinitiation complex with RNA polymerase II and the general transcription factors.</text>
</comment>
<dbReference type="Pfam" id="PF08612">
    <property type="entry name" value="Med20"/>
    <property type="match status" value="1"/>
</dbReference>
<gene>
    <name evidence="6" type="primary">MED20</name>
    <name evidence="7" type="ORF">PVAND_005854</name>
</gene>
<sequence>MGVTILVPYPLEKKTGPEVIEDLAKRLLAMQATPAGQFLVDGDIFDNPTMNKTKIHVMHNSEYPASVFSILDNGQKQIPLITDLIFDLLMLKVSPTYQSKKSLKIESKGPRYELGDFLIKLGSVTMSQNQNFKGILIEVDYRPCLVPALCWDLMREFMQGFLGQHAPTTVPAYFTTNIPMNPVQHFQRYNDTYQPIDTVQQYLEHFNNFRKQTQAPMMMTPRN</sequence>
<evidence type="ECO:0000256" key="4">
    <source>
        <dbReference type="ARBA" id="ARBA00023242"/>
    </source>
</evidence>
<dbReference type="PANTHER" id="PTHR12465:SF0">
    <property type="entry name" value="MEDIATOR OF RNA POLYMERASE II TRANSCRIPTION SUBUNIT 20"/>
    <property type="match status" value="1"/>
</dbReference>
<accession>A0A9J6C1T5</accession>
<keyword evidence="4 6" id="KW-0539">Nucleus</keyword>
<name>A0A9J6C1T5_POLVA</name>
<dbReference type="GO" id="GO:0016592">
    <property type="term" value="C:mediator complex"/>
    <property type="evidence" value="ECO:0007669"/>
    <property type="project" value="InterPro"/>
</dbReference>
<organism evidence="7 8">
    <name type="scientific">Polypedilum vanderplanki</name>
    <name type="common">Sleeping chironomid midge</name>
    <dbReference type="NCBI Taxonomy" id="319348"/>
    <lineage>
        <taxon>Eukaryota</taxon>
        <taxon>Metazoa</taxon>
        <taxon>Ecdysozoa</taxon>
        <taxon>Arthropoda</taxon>
        <taxon>Hexapoda</taxon>
        <taxon>Insecta</taxon>
        <taxon>Pterygota</taxon>
        <taxon>Neoptera</taxon>
        <taxon>Endopterygota</taxon>
        <taxon>Diptera</taxon>
        <taxon>Nematocera</taxon>
        <taxon>Chironomoidea</taxon>
        <taxon>Chironomidae</taxon>
        <taxon>Chironominae</taxon>
        <taxon>Polypedilum</taxon>
        <taxon>Polypedilum</taxon>
    </lineage>
</organism>
<protein>
    <recommendedName>
        <fullName evidence="3 6">Mediator of RNA polymerase II transcription subunit 20</fullName>
    </recommendedName>
    <alternativeName>
        <fullName evidence="5 6">Mediator complex subunit 20</fullName>
    </alternativeName>
</protein>
<dbReference type="InterPro" id="IPR013921">
    <property type="entry name" value="Mediator_Med20"/>
</dbReference>
<dbReference type="EMBL" id="JADBJN010000002">
    <property type="protein sequence ID" value="KAG5675999.1"/>
    <property type="molecule type" value="Genomic_DNA"/>
</dbReference>
<dbReference type="GO" id="GO:0006357">
    <property type="term" value="P:regulation of transcription by RNA polymerase II"/>
    <property type="evidence" value="ECO:0007669"/>
    <property type="project" value="InterPro"/>
</dbReference>
<dbReference type="OrthoDB" id="1854899at2759"/>
<keyword evidence="6" id="KW-0804">Transcription</keyword>
<evidence type="ECO:0000256" key="6">
    <source>
        <dbReference type="RuleBase" id="RU364152"/>
    </source>
</evidence>
<evidence type="ECO:0000256" key="3">
    <source>
        <dbReference type="ARBA" id="ARBA00019690"/>
    </source>
</evidence>
<dbReference type="PANTHER" id="PTHR12465">
    <property type="entry name" value="UBIQUITIN SPECIFIC PROTEASE HOMOLOG 49"/>
    <property type="match status" value="1"/>
</dbReference>
<evidence type="ECO:0000256" key="1">
    <source>
        <dbReference type="ARBA" id="ARBA00004123"/>
    </source>
</evidence>
<evidence type="ECO:0000313" key="8">
    <source>
        <dbReference type="Proteomes" id="UP001107558"/>
    </source>
</evidence>
<keyword evidence="6" id="KW-0010">Activator</keyword>
<keyword evidence="8" id="KW-1185">Reference proteome</keyword>
<dbReference type="Proteomes" id="UP001107558">
    <property type="component" value="Chromosome 2"/>
</dbReference>